<gene>
    <name evidence="7" type="primary">lgt</name>
    <name evidence="8" type="ORF">UT64_C0023G0002</name>
</gene>
<dbReference type="AlphaFoldDB" id="A0A0G0T4N1"/>
<protein>
    <recommendedName>
        <fullName evidence="7">Phosphatidylglycerol--prolipoprotein diacylglyceryl transferase</fullName>
        <ecNumber evidence="7">2.5.1.145</ecNumber>
    </recommendedName>
</protein>
<comment type="function">
    <text evidence="7">Catalyzes the transfer of the diacylglyceryl group from phosphatidylglycerol to the sulfhydryl group of the N-terminal cysteine of a prolipoprotein, the first step in the formation of mature lipoproteins.</text>
</comment>
<feature type="transmembrane region" description="Helical" evidence="7">
    <location>
        <begin position="180"/>
        <end position="198"/>
    </location>
</feature>
<evidence type="ECO:0000256" key="4">
    <source>
        <dbReference type="ARBA" id="ARBA00022692"/>
    </source>
</evidence>
<keyword evidence="4 7" id="KW-0812">Transmembrane</keyword>
<dbReference type="GO" id="GO:0008961">
    <property type="term" value="F:phosphatidylglycerol-prolipoprotein diacylglyceryl transferase activity"/>
    <property type="evidence" value="ECO:0007669"/>
    <property type="project" value="UniProtKB-UniRule"/>
</dbReference>
<keyword evidence="6 7" id="KW-0472">Membrane</keyword>
<evidence type="ECO:0000256" key="5">
    <source>
        <dbReference type="ARBA" id="ARBA00022989"/>
    </source>
</evidence>
<comment type="similarity">
    <text evidence="1 7">Belongs to the Lgt family.</text>
</comment>
<dbReference type="NCBIfam" id="TIGR00544">
    <property type="entry name" value="lgt"/>
    <property type="match status" value="1"/>
</dbReference>
<dbReference type="PANTHER" id="PTHR30589:SF0">
    <property type="entry name" value="PHOSPHATIDYLGLYCEROL--PROLIPOPROTEIN DIACYLGLYCERYL TRANSFERASE"/>
    <property type="match status" value="1"/>
</dbReference>
<feature type="transmembrane region" description="Helical" evidence="7">
    <location>
        <begin position="92"/>
        <end position="113"/>
    </location>
</feature>
<evidence type="ECO:0000313" key="8">
    <source>
        <dbReference type="EMBL" id="KKR32762.1"/>
    </source>
</evidence>
<evidence type="ECO:0000313" key="9">
    <source>
        <dbReference type="Proteomes" id="UP000034137"/>
    </source>
</evidence>
<dbReference type="HAMAP" id="MF_01147">
    <property type="entry name" value="Lgt"/>
    <property type="match status" value="1"/>
</dbReference>
<dbReference type="PATRIC" id="fig|1618642.3.peg.492"/>
<feature type="binding site" evidence="7">
    <location>
        <position position="139"/>
    </location>
    <ligand>
        <name>a 1,2-diacyl-sn-glycero-3-phospho-(1'-sn-glycerol)</name>
        <dbReference type="ChEBI" id="CHEBI:64716"/>
    </ligand>
</feature>
<proteinExistence type="inferred from homology"/>
<evidence type="ECO:0000256" key="7">
    <source>
        <dbReference type="HAMAP-Rule" id="MF_01147"/>
    </source>
</evidence>
<dbReference type="EC" id="2.5.1.145" evidence="7"/>
<feature type="transmembrane region" description="Helical" evidence="7">
    <location>
        <begin position="210"/>
        <end position="234"/>
    </location>
</feature>
<comment type="pathway">
    <text evidence="7">Protein modification; lipoprotein biosynthesis (diacylglyceryl transfer).</text>
</comment>
<sequence length="285" mass="32984">MLNFLHTFNPQPILFSFGPINIYWYGLFMVLGIIAALAITIKIAAAYQIKKDTIFDLAFWLILFGLFGARVYDVFLEYQYYINHPSDVFKIWQGGLAIHGAILAGIITLWIFTKKQKLNFWLLTSIITPGLALGQAIGRWGNYFNQELFGLPTSLPWGIPIAIYNRRADLITAQYFHPTFLYESLGSLLIFIILIFIHRLIIKKCNQKPISLLFTCSRAYMLTVFFYAFGYSVLRFSLEFIRIDFAPTIFGWRWPQLISLIISLISLFVIIYVFSAIAKDKRQRP</sequence>
<feature type="transmembrane region" description="Helical" evidence="7">
    <location>
        <begin position="254"/>
        <end position="278"/>
    </location>
</feature>
<reference evidence="8 9" key="1">
    <citation type="journal article" date="2015" name="Nature">
        <title>rRNA introns, odd ribosomes, and small enigmatic genomes across a large radiation of phyla.</title>
        <authorList>
            <person name="Brown C.T."/>
            <person name="Hug L.A."/>
            <person name="Thomas B.C."/>
            <person name="Sharon I."/>
            <person name="Castelle C.J."/>
            <person name="Singh A."/>
            <person name="Wilkins M.J."/>
            <person name="Williams K.H."/>
            <person name="Banfield J.F."/>
        </authorList>
    </citation>
    <scope>NUCLEOTIDE SEQUENCE [LARGE SCALE GENOMIC DNA]</scope>
</reference>
<dbReference type="PROSITE" id="PS01311">
    <property type="entry name" value="LGT"/>
    <property type="match status" value="1"/>
</dbReference>
<comment type="catalytic activity">
    <reaction evidence="7">
        <text>L-cysteinyl-[prolipoprotein] + a 1,2-diacyl-sn-glycero-3-phospho-(1'-sn-glycerol) = an S-1,2-diacyl-sn-glyceryl-L-cysteinyl-[prolipoprotein] + sn-glycerol 1-phosphate + H(+)</text>
        <dbReference type="Rhea" id="RHEA:56712"/>
        <dbReference type="Rhea" id="RHEA-COMP:14679"/>
        <dbReference type="Rhea" id="RHEA-COMP:14680"/>
        <dbReference type="ChEBI" id="CHEBI:15378"/>
        <dbReference type="ChEBI" id="CHEBI:29950"/>
        <dbReference type="ChEBI" id="CHEBI:57685"/>
        <dbReference type="ChEBI" id="CHEBI:64716"/>
        <dbReference type="ChEBI" id="CHEBI:140658"/>
        <dbReference type="EC" id="2.5.1.145"/>
    </reaction>
</comment>
<keyword evidence="5 7" id="KW-1133">Transmembrane helix</keyword>
<comment type="subcellular location">
    <subcellularLocation>
        <location evidence="7">Cell membrane</location>
        <topology evidence="7">Multi-pass membrane protein</topology>
    </subcellularLocation>
</comment>
<evidence type="ECO:0000256" key="1">
    <source>
        <dbReference type="ARBA" id="ARBA00007150"/>
    </source>
</evidence>
<dbReference type="GO" id="GO:0042158">
    <property type="term" value="P:lipoprotein biosynthetic process"/>
    <property type="evidence" value="ECO:0007669"/>
    <property type="project" value="UniProtKB-UniRule"/>
</dbReference>
<dbReference type="PANTHER" id="PTHR30589">
    <property type="entry name" value="PROLIPOPROTEIN DIACYLGLYCERYL TRANSFERASE"/>
    <property type="match status" value="1"/>
</dbReference>
<keyword evidence="2 7" id="KW-1003">Cell membrane</keyword>
<accession>A0A0G0T4N1</accession>
<feature type="transmembrane region" description="Helical" evidence="7">
    <location>
        <begin position="22"/>
        <end position="41"/>
    </location>
</feature>
<dbReference type="Proteomes" id="UP000034137">
    <property type="component" value="Unassembled WGS sequence"/>
</dbReference>
<feature type="transmembrane region" description="Helical" evidence="7">
    <location>
        <begin position="53"/>
        <end position="72"/>
    </location>
</feature>
<name>A0A0G0T4N1_9BACT</name>
<dbReference type="InterPro" id="IPR001640">
    <property type="entry name" value="Lgt"/>
</dbReference>
<dbReference type="Pfam" id="PF01790">
    <property type="entry name" value="LGT"/>
    <property type="match status" value="1"/>
</dbReference>
<dbReference type="UniPathway" id="UPA00664"/>
<comment type="caution">
    <text evidence="8">The sequence shown here is derived from an EMBL/GenBank/DDBJ whole genome shotgun (WGS) entry which is preliminary data.</text>
</comment>
<evidence type="ECO:0000256" key="3">
    <source>
        <dbReference type="ARBA" id="ARBA00022679"/>
    </source>
</evidence>
<evidence type="ECO:0000256" key="2">
    <source>
        <dbReference type="ARBA" id="ARBA00022475"/>
    </source>
</evidence>
<dbReference type="GO" id="GO:0005886">
    <property type="term" value="C:plasma membrane"/>
    <property type="evidence" value="ECO:0007669"/>
    <property type="project" value="UniProtKB-SubCell"/>
</dbReference>
<keyword evidence="3 7" id="KW-0808">Transferase</keyword>
<feature type="transmembrane region" description="Helical" evidence="7">
    <location>
        <begin position="120"/>
        <end position="138"/>
    </location>
</feature>
<keyword evidence="8" id="KW-0449">Lipoprotein</keyword>
<dbReference type="EMBL" id="LBXO01000023">
    <property type="protein sequence ID" value="KKR32762.1"/>
    <property type="molecule type" value="Genomic_DNA"/>
</dbReference>
<organism evidence="8 9">
    <name type="scientific">Candidatus Falkowbacteria bacterium GW2011_GWF2_39_8</name>
    <dbReference type="NCBI Taxonomy" id="1618642"/>
    <lineage>
        <taxon>Bacteria</taxon>
        <taxon>Candidatus Falkowiibacteriota</taxon>
    </lineage>
</organism>
<evidence type="ECO:0000256" key="6">
    <source>
        <dbReference type="ARBA" id="ARBA00023136"/>
    </source>
</evidence>